<dbReference type="Proteomes" id="UP000547209">
    <property type="component" value="Unassembled WGS sequence"/>
</dbReference>
<reference evidence="6 7" key="1">
    <citation type="submission" date="2020-08" db="EMBL/GenBank/DDBJ databases">
        <title>Cohnella phylogeny.</title>
        <authorList>
            <person name="Dunlap C."/>
        </authorList>
    </citation>
    <scope>NUCLEOTIDE SEQUENCE [LARGE SCALE GENOMIC DNA]</scope>
    <source>
        <strain evidence="6 7">DSM 28246</strain>
    </source>
</reference>
<proteinExistence type="predicted"/>
<dbReference type="AlphaFoldDB" id="A0A7X0RXT2"/>
<dbReference type="SUPFAM" id="SSF51215">
    <property type="entry name" value="Regulatory protein AraC"/>
    <property type="match status" value="1"/>
</dbReference>
<dbReference type="InterPro" id="IPR009057">
    <property type="entry name" value="Homeodomain-like_sf"/>
</dbReference>
<evidence type="ECO:0000256" key="3">
    <source>
        <dbReference type="ARBA" id="ARBA00023163"/>
    </source>
</evidence>
<dbReference type="GO" id="GO:0003700">
    <property type="term" value="F:DNA-binding transcription factor activity"/>
    <property type="evidence" value="ECO:0007669"/>
    <property type="project" value="InterPro"/>
</dbReference>
<dbReference type="PROSITE" id="PS01124">
    <property type="entry name" value="HTH_ARAC_FAMILY_2"/>
    <property type="match status" value="1"/>
</dbReference>
<gene>
    <name evidence="6" type="ORF">H7C19_33645</name>
</gene>
<dbReference type="InterPro" id="IPR018062">
    <property type="entry name" value="HTH_AraC-typ_CS"/>
</dbReference>
<keyword evidence="7" id="KW-1185">Reference proteome</keyword>
<evidence type="ECO:0000259" key="5">
    <source>
        <dbReference type="PROSITE" id="PS01124"/>
    </source>
</evidence>
<evidence type="ECO:0000256" key="1">
    <source>
        <dbReference type="ARBA" id="ARBA00023015"/>
    </source>
</evidence>
<dbReference type="InterPro" id="IPR014710">
    <property type="entry name" value="RmlC-like_jellyroll"/>
</dbReference>
<dbReference type="InterPro" id="IPR018060">
    <property type="entry name" value="HTH_AraC"/>
</dbReference>
<feature type="region of interest" description="Disordered" evidence="4">
    <location>
        <begin position="169"/>
        <end position="190"/>
    </location>
</feature>
<dbReference type="GO" id="GO:0043565">
    <property type="term" value="F:sequence-specific DNA binding"/>
    <property type="evidence" value="ECO:0007669"/>
    <property type="project" value="InterPro"/>
</dbReference>
<dbReference type="PROSITE" id="PS00041">
    <property type="entry name" value="HTH_ARAC_FAMILY_1"/>
    <property type="match status" value="1"/>
</dbReference>
<dbReference type="PANTHER" id="PTHR43280:SF28">
    <property type="entry name" value="HTH-TYPE TRANSCRIPTIONAL ACTIVATOR RHAS"/>
    <property type="match status" value="1"/>
</dbReference>
<dbReference type="SMART" id="SM00342">
    <property type="entry name" value="HTH_ARAC"/>
    <property type="match status" value="1"/>
</dbReference>
<dbReference type="Pfam" id="PF12833">
    <property type="entry name" value="HTH_18"/>
    <property type="match status" value="1"/>
</dbReference>
<evidence type="ECO:0000256" key="2">
    <source>
        <dbReference type="ARBA" id="ARBA00023125"/>
    </source>
</evidence>
<dbReference type="InterPro" id="IPR037923">
    <property type="entry name" value="HTH-like"/>
</dbReference>
<protein>
    <submittedName>
        <fullName evidence="6">AraC family transcriptional regulator</fullName>
    </submittedName>
</protein>
<feature type="compositionally biased region" description="Low complexity" evidence="4">
    <location>
        <begin position="177"/>
        <end position="189"/>
    </location>
</feature>
<dbReference type="InterPro" id="IPR020449">
    <property type="entry name" value="Tscrpt_reg_AraC-type_HTH"/>
</dbReference>
<organism evidence="6 7">
    <name type="scientific">Cohnella nanjingensis</name>
    <dbReference type="NCBI Taxonomy" id="1387779"/>
    <lineage>
        <taxon>Bacteria</taxon>
        <taxon>Bacillati</taxon>
        <taxon>Bacillota</taxon>
        <taxon>Bacilli</taxon>
        <taxon>Bacillales</taxon>
        <taxon>Paenibacillaceae</taxon>
        <taxon>Cohnella</taxon>
    </lineage>
</organism>
<dbReference type="EMBL" id="JACJVP010000087">
    <property type="protein sequence ID" value="MBB6675617.1"/>
    <property type="molecule type" value="Genomic_DNA"/>
</dbReference>
<dbReference type="PANTHER" id="PTHR43280">
    <property type="entry name" value="ARAC-FAMILY TRANSCRIPTIONAL REGULATOR"/>
    <property type="match status" value="1"/>
</dbReference>
<evidence type="ECO:0000256" key="4">
    <source>
        <dbReference type="SAM" id="MobiDB-lite"/>
    </source>
</evidence>
<dbReference type="SUPFAM" id="SSF46689">
    <property type="entry name" value="Homeodomain-like"/>
    <property type="match status" value="2"/>
</dbReference>
<keyword evidence="2" id="KW-0238">DNA-binding</keyword>
<sequence>MSQADFAAAHRYLNETILACEAGDLSFRVYYWGMVWDHRDNPVHRHSFYEACYVLEGEGEYEEDRETYRLTAGSLFVSIPGEWHQIRSETGLRLLYAGFELEMETPEHAEAASAYDAAMRARETPVIQDGEGASGLLWRALLRQSARQEADAGQTAALGGVLLASFPGTLGRPPVQRPSRPSGGARSSSHLTQLAKRFIRDNLSRPLKLGDIAAALHISERHLSRLFREEGDVSFVAYLRRERLYMAEMLLKTTVHPVKEIAERTGFQSLHYFTRVFADSFGMPPAEFRKRNLRGLAGADPAGRAEPTRDPFPP</sequence>
<evidence type="ECO:0000313" key="7">
    <source>
        <dbReference type="Proteomes" id="UP000547209"/>
    </source>
</evidence>
<dbReference type="InterPro" id="IPR003313">
    <property type="entry name" value="AraC-bd"/>
</dbReference>
<dbReference type="Gene3D" id="1.10.10.60">
    <property type="entry name" value="Homeodomain-like"/>
    <property type="match status" value="1"/>
</dbReference>
<dbReference type="Pfam" id="PF02311">
    <property type="entry name" value="AraC_binding"/>
    <property type="match status" value="1"/>
</dbReference>
<dbReference type="RefSeq" id="WP_185673462.1">
    <property type="nucleotide sequence ID" value="NZ_JACJVP010000087.1"/>
</dbReference>
<keyword evidence="3" id="KW-0804">Transcription</keyword>
<comment type="caution">
    <text evidence="6">The sequence shown here is derived from an EMBL/GenBank/DDBJ whole genome shotgun (WGS) entry which is preliminary data.</text>
</comment>
<dbReference type="PRINTS" id="PR00032">
    <property type="entry name" value="HTHARAC"/>
</dbReference>
<keyword evidence="1" id="KW-0805">Transcription regulation</keyword>
<name>A0A7X0RXT2_9BACL</name>
<feature type="domain" description="HTH araC/xylS-type" evidence="5">
    <location>
        <begin position="193"/>
        <end position="291"/>
    </location>
</feature>
<evidence type="ECO:0000313" key="6">
    <source>
        <dbReference type="EMBL" id="MBB6675617.1"/>
    </source>
</evidence>
<dbReference type="Gene3D" id="2.60.120.10">
    <property type="entry name" value="Jelly Rolls"/>
    <property type="match status" value="1"/>
</dbReference>
<accession>A0A7X0RXT2</accession>